<comment type="function">
    <text evidence="18">Catalyzes the conversion of 3-deoxy-D-arabino-heptulosonate 7-phosphate (DAHP) to dehydroquinate (DHQ).</text>
</comment>
<keyword evidence="17 18" id="KW-0170">Cobalt</keyword>
<comment type="caution">
    <text evidence="21">The sequence shown here is derived from an EMBL/GenBank/DDBJ whole genome shotgun (WGS) entry which is preliminary data.</text>
</comment>
<evidence type="ECO:0000256" key="1">
    <source>
        <dbReference type="ARBA" id="ARBA00001393"/>
    </source>
</evidence>
<dbReference type="Gene3D" id="1.20.1090.10">
    <property type="entry name" value="Dehydroquinate synthase-like - alpha domain"/>
    <property type="match status" value="1"/>
</dbReference>
<dbReference type="GO" id="GO:0005737">
    <property type="term" value="C:cytoplasm"/>
    <property type="evidence" value="ECO:0007669"/>
    <property type="project" value="UniProtKB-SubCell"/>
</dbReference>
<comment type="catalytic activity">
    <reaction evidence="1 18">
        <text>7-phospho-2-dehydro-3-deoxy-D-arabino-heptonate = 3-dehydroquinate + phosphate</text>
        <dbReference type="Rhea" id="RHEA:21968"/>
        <dbReference type="ChEBI" id="CHEBI:32364"/>
        <dbReference type="ChEBI" id="CHEBI:43474"/>
        <dbReference type="ChEBI" id="CHEBI:58394"/>
        <dbReference type="EC" id="4.2.3.4"/>
    </reaction>
</comment>
<keyword evidence="12 18" id="KW-0547">Nucleotide-binding</keyword>
<feature type="binding site" evidence="18">
    <location>
        <position position="143"/>
    </location>
    <ligand>
        <name>NAD(+)</name>
        <dbReference type="ChEBI" id="CHEBI:57540"/>
    </ligand>
</feature>
<evidence type="ECO:0000256" key="16">
    <source>
        <dbReference type="ARBA" id="ARBA00023239"/>
    </source>
</evidence>
<dbReference type="SUPFAM" id="SSF56796">
    <property type="entry name" value="Dehydroquinate synthase-like"/>
    <property type="match status" value="1"/>
</dbReference>
<comment type="cofactor">
    <cofactor evidence="3">
        <name>Zn(2+)</name>
        <dbReference type="ChEBI" id="CHEBI:29105"/>
    </cofactor>
</comment>
<dbReference type="HAMAP" id="MF_00110">
    <property type="entry name" value="DHQ_synthase"/>
    <property type="match status" value="1"/>
</dbReference>
<dbReference type="PIRSF" id="PIRSF001455">
    <property type="entry name" value="DHQ_synth"/>
    <property type="match status" value="1"/>
</dbReference>
<dbReference type="InterPro" id="IPR016037">
    <property type="entry name" value="DHQ_synth_AroB"/>
</dbReference>
<evidence type="ECO:0000313" key="21">
    <source>
        <dbReference type="EMBL" id="RUQ29309.1"/>
    </source>
</evidence>
<dbReference type="GO" id="GO:0008652">
    <property type="term" value="P:amino acid biosynthetic process"/>
    <property type="evidence" value="ECO:0007669"/>
    <property type="project" value="UniProtKB-KW"/>
</dbReference>
<feature type="binding site" evidence="18">
    <location>
        <position position="185"/>
    </location>
    <ligand>
        <name>Zn(2+)</name>
        <dbReference type="ChEBI" id="CHEBI:29105"/>
    </ligand>
</feature>
<accession>A0A3S0VZ67</accession>
<evidence type="ECO:0000313" key="22">
    <source>
        <dbReference type="Proteomes" id="UP000267430"/>
    </source>
</evidence>
<keyword evidence="22" id="KW-1185">Reference proteome</keyword>
<evidence type="ECO:0000256" key="5">
    <source>
        <dbReference type="ARBA" id="ARBA00004661"/>
    </source>
</evidence>
<evidence type="ECO:0000256" key="11">
    <source>
        <dbReference type="ARBA" id="ARBA00022723"/>
    </source>
</evidence>
<dbReference type="GO" id="GO:0000166">
    <property type="term" value="F:nucleotide binding"/>
    <property type="evidence" value="ECO:0007669"/>
    <property type="project" value="UniProtKB-KW"/>
</dbReference>
<dbReference type="Gene3D" id="3.40.50.1970">
    <property type="match status" value="1"/>
</dbReference>
<organism evidence="21 22">
    <name type="scientific">Peribacillus cavernae</name>
    <dbReference type="NCBI Taxonomy" id="1674310"/>
    <lineage>
        <taxon>Bacteria</taxon>
        <taxon>Bacillati</taxon>
        <taxon>Bacillota</taxon>
        <taxon>Bacilli</taxon>
        <taxon>Bacillales</taxon>
        <taxon>Bacillaceae</taxon>
        <taxon>Peribacillus</taxon>
    </lineage>
</organism>
<dbReference type="EMBL" id="RYZZ01000010">
    <property type="protein sequence ID" value="RUQ29309.1"/>
    <property type="molecule type" value="Genomic_DNA"/>
</dbReference>
<dbReference type="GO" id="GO:0046872">
    <property type="term" value="F:metal ion binding"/>
    <property type="evidence" value="ECO:0007669"/>
    <property type="project" value="UniProtKB-KW"/>
</dbReference>
<name>A0A3S0VZ67_9BACI</name>
<evidence type="ECO:0000256" key="14">
    <source>
        <dbReference type="ARBA" id="ARBA00023027"/>
    </source>
</evidence>
<dbReference type="NCBIfam" id="TIGR01357">
    <property type="entry name" value="aroB"/>
    <property type="match status" value="1"/>
</dbReference>
<evidence type="ECO:0000256" key="2">
    <source>
        <dbReference type="ARBA" id="ARBA00001911"/>
    </source>
</evidence>
<dbReference type="OrthoDB" id="9806583at2"/>
<comment type="cofactor">
    <cofactor evidence="18">
        <name>Co(2+)</name>
        <dbReference type="ChEBI" id="CHEBI:48828"/>
    </cofactor>
    <cofactor evidence="18">
        <name>Zn(2+)</name>
        <dbReference type="ChEBI" id="CHEBI:29105"/>
    </cofactor>
    <text evidence="18">Binds 1 divalent metal cation per subunit. Can use either Co(2+) or Zn(2+).</text>
</comment>
<evidence type="ECO:0000256" key="6">
    <source>
        <dbReference type="ARBA" id="ARBA00005412"/>
    </source>
</evidence>
<comment type="subcellular location">
    <subcellularLocation>
        <location evidence="4 18">Cytoplasm</location>
    </subcellularLocation>
</comment>
<dbReference type="Pfam" id="PF01761">
    <property type="entry name" value="DHQ_synthase"/>
    <property type="match status" value="1"/>
</dbReference>
<reference evidence="21 22" key="1">
    <citation type="submission" date="2018-12" db="EMBL/GenBank/DDBJ databases">
        <title>Bacillus chawlae sp. nov., Bacillus glennii sp. nov., and Bacillus saganii sp. nov. Isolated from the Vehicle Assembly Building at Kennedy Space Center where the Viking Spacecraft were Assembled.</title>
        <authorList>
            <person name="Seuylemezian A."/>
            <person name="Vaishampayan P."/>
        </authorList>
    </citation>
    <scope>NUCLEOTIDE SEQUENCE [LARGE SCALE GENOMIC DNA]</scope>
    <source>
        <strain evidence="21 22">L5</strain>
    </source>
</reference>
<dbReference type="Proteomes" id="UP000267430">
    <property type="component" value="Unassembled WGS sequence"/>
</dbReference>
<feature type="binding site" evidence="18">
    <location>
        <position position="265"/>
    </location>
    <ligand>
        <name>Zn(2+)</name>
        <dbReference type="ChEBI" id="CHEBI:29105"/>
    </ligand>
</feature>
<feature type="domain" description="3-dehydroquinate synthase N-terminal" evidence="19">
    <location>
        <begin position="69"/>
        <end position="180"/>
    </location>
</feature>
<feature type="binding site" evidence="18">
    <location>
        <begin position="131"/>
        <end position="132"/>
    </location>
    <ligand>
        <name>NAD(+)</name>
        <dbReference type="ChEBI" id="CHEBI:57540"/>
    </ligand>
</feature>
<comment type="cofactor">
    <cofactor evidence="2 18">
        <name>NAD(+)</name>
        <dbReference type="ChEBI" id="CHEBI:57540"/>
    </cofactor>
</comment>
<evidence type="ECO:0000256" key="12">
    <source>
        <dbReference type="ARBA" id="ARBA00022741"/>
    </source>
</evidence>
<feature type="domain" description="3-dehydroquinate synthase C-terminal" evidence="20">
    <location>
        <begin position="182"/>
        <end position="325"/>
    </location>
</feature>
<evidence type="ECO:0000256" key="9">
    <source>
        <dbReference type="ARBA" id="ARBA00022490"/>
    </source>
</evidence>
<keyword evidence="16 18" id="KW-0456">Lyase</keyword>
<evidence type="ECO:0000256" key="4">
    <source>
        <dbReference type="ARBA" id="ARBA00004496"/>
    </source>
</evidence>
<comment type="pathway">
    <text evidence="5 18">Metabolic intermediate biosynthesis; chorismate biosynthesis; chorismate from D-erythrose 4-phosphate and phosphoenolpyruvate: step 2/7.</text>
</comment>
<dbReference type="FunFam" id="3.40.50.1970:FF:000007">
    <property type="entry name" value="Pentafunctional AROM polypeptide"/>
    <property type="match status" value="1"/>
</dbReference>
<feature type="binding site" evidence="18">
    <location>
        <position position="152"/>
    </location>
    <ligand>
        <name>NAD(+)</name>
        <dbReference type="ChEBI" id="CHEBI:57540"/>
    </ligand>
</feature>
<evidence type="ECO:0000256" key="17">
    <source>
        <dbReference type="ARBA" id="ARBA00023285"/>
    </source>
</evidence>
<evidence type="ECO:0000256" key="7">
    <source>
        <dbReference type="ARBA" id="ARBA00013031"/>
    </source>
</evidence>
<dbReference type="InterPro" id="IPR030960">
    <property type="entry name" value="DHQS/DOIS_N"/>
</dbReference>
<keyword evidence="15 18" id="KW-0057">Aromatic amino acid biosynthesis</keyword>
<dbReference type="Pfam" id="PF24621">
    <property type="entry name" value="DHQS_C"/>
    <property type="match status" value="1"/>
</dbReference>
<evidence type="ECO:0000256" key="18">
    <source>
        <dbReference type="HAMAP-Rule" id="MF_00110"/>
    </source>
</evidence>
<dbReference type="AlphaFoldDB" id="A0A3S0VZ67"/>
<feature type="binding site" evidence="18">
    <location>
        <begin position="170"/>
        <end position="173"/>
    </location>
    <ligand>
        <name>NAD(+)</name>
        <dbReference type="ChEBI" id="CHEBI:57540"/>
    </ligand>
</feature>
<evidence type="ECO:0000256" key="8">
    <source>
        <dbReference type="ARBA" id="ARBA00017684"/>
    </source>
</evidence>
<feature type="binding site" evidence="18">
    <location>
        <begin position="73"/>
        <end position="78"/>
    </location>
    <ligand>
        <name>NAD(+)</name>
        <dbReference type="ChEBI" id="CHEBI:57540"/>
    </ligand>
</feature>
<dbReference type="InterPro" id="IPR050071">
    <property type="entry name" value="Dehydroquinate_synthase"/>
</dbReference>
<dbReference type="PANTHER" id="PTHR43622:SF7">
    <property type="entry name" value="3-DEHYDROQUINATE SYNTHASE, CHLOROPLASTIC"/>
    <property type="match status" value="1"/>
</dbReference>
<keyword evidence="14 18" id="KW-0520">NAD</keyword>
<keyword evidence="9 18" id="KW-0963">Cytoplasm</keyword>
<feature type="binding site" evidence="18">
    <location>
        <position position="248"/>
    </location>
    <ligand>
        <name>Zn(2+)</name>
        <dbReference type="ChEBI" id="CHEBI:29105"/>
    </ligand>
</feature>
<comment type="similarity">
    <text evidence="6 18">Belongs to the sugar phosphate cyclases superfamily. Dehydroquinate synthase family.</text>
</comment>
<evidence type="ECO:0000256" key="15">
    <source>
        <dbReference type="ARBA" id="ARBA00023141"/>
    </source>
</evidence>
<evidence type="ECO:0000259" key="20">
    <source>
        <dbReference type="Pfam" id="PF24621"/>
    </source>
</evidence>
<feature type="binding site" evidence="18">
    <location>
        <begin position="107"/>
        <end position="111"/>
    </location>
    <ligand>
        <name>NAD(+)</name>
        <dbReference type="ChEBI" id="CHEBI:57540"/>
    </ligand>
</feature>
<keyword evidence="13 18" id="KW-0862">Zinc</keyword>
<dbReference type="InterPro" id="IPR056179">
    <property type="entry name" value="DHQS_C"/>
</dbReference>
<evidence type="ECO:0000256" key="10">
    <source>
        <dbReference type="ARBA" id="ARBA00022605"/>
    </source>
</evidence>
<dbReference type="GO" id="GO:0009423">
    <property type="term" value="P:chorismate biosynthetic process"/>
    <property type="evidence" value="ECO:0007669"/>
    <property type="project" value="UniProtKB-UniRule"/>
</dbReference>
<sequence length="362" mass="40395">METIEIKTPSKSYPVFIGRNTVRSLTDFIIGHYRLTGKIMIITDEKVAGLHLHTVKESLSQTNIPICEYIVPEGEHAKSFDVFYQCQSFALSENLNRKSVIIALGGGAVGDVAGFVAATFMRGIPFLQIPTTLLAHDSAVGGKVAINHPQGKNMIGVFYQPEAVFFDLDFLRTLPPKEWRSGFAEVVKEALIQDSDFYNWLLSSIGNLNDLTEEKLMHMIKRGIEIKAAIVAEDEKETGVRAYLNLGHTLGHAIEGLLGYGSISHGEAVMTGTIFALHLSQRRLGLDFDMQRFISWIHTLGYETTIDRDDKKSELLSFMKRDKKNVSNIITFVLLQKVGHPQMEDIPDSEILDSLSLMYSGK</sequence>
<dbReference type="UniPathway" id="UPA00053">
    <property type="reaction ID" value="UER00085"/>
</dbReference>
<proteinExistence type="inferred from homology"/>
<evidence type="ECO:0000259" key="19">
    <source>
        <dbReference type="Pfam" id="PF01761"/>
    </source>
</evidence>
<dbReference type="CDD" id="cd08195">
    <property type="entry name" value="DHQS"/>
    <property type="match status" value="1"/>
</dbReference>
<dbReference type="InterPro" id="IPR030963">
    <property type="entry name" value="DHQ_synth_fam"/>
</dbReference>
<keyword evidence="10 18" id="KW-0028">Amino-acid biosynthesis</keyword>
<dbReference type="RefSeq" id="WP_126864722.1">
    <property type="nucleotide sequence ID" value="NZ_JAUSTX010000006.1"/>
</dbReference>
<dbReference type="GO" id="GO:0003856">
    <property type="term" value="F:3-dehydroquinate synthase activity"/>
    <property type="evidence" value="ECO:0007669"/>
    <property type="project" value="UniProtKB-UniRule"/>
</dbReference>
<dbReference type="PANTHER" id="PTHR43622">
    <property type="entry name" value="3-DEHYDROQUINATE SYNTHASE"/>
    <property type="match status" value="1"/>
</dbReference>
<gene>
    <name evidence="18" type="primary">aroB</name>
    <name evidence="21" type="ORF">ELQ35_10100</name>
</gene>
<dbReference type="EC" id="4.2.3.4" evidence="7 18"/>
<evidence type="ECO:0000256" key="3">
    <source>
        <dbReference type="ARBA" id="ARBA00001947"/>
    </source>
</evidence>
<dbReference type="GO" id="GO:0009073">
    <property type="term" value="P:aromatic amino acid family biosynthetic process"/>
    <property type="evidence" value="ECO:0007669"/>
    <property type="project" value="UniProtKB-KW"/>
</dbReference>
<evidence type="ECO:0000256" key="13">
    <source>
        <dbReference type="ARBA" id="ARBA00022833"/>
    </source>
</evidence>
<protein>
    <recommendedName>
        <fullName evidence="8 18">3-dehydroquinate synthase</fullName>
        <shortName evidence="18">DHQS</shortName>
        <ecNumber evidence="7 18">4.2.3.4</ecNumber>
    </recommendedName>
</protein>
<keyword evidence="11 18" id="KW-0479">Metal-binding</keyword>